<evidence type="ECO:0000259" key="2">
    <source>
        <dbReference type="Pfam" id="PF13229"/>
    </source>
</evidence>
<evidence type="ECO:0000313" key="4">
    <source>
        <dbReference type="Proteomes" id="UP000473325"/>
    </source>
</evidence>
<evidence type="ECO:0000256" key="1">
    <source>
        <dbReference type="SAM" id="SignalP"/>
    </source>
</evidence>
<accession>A0A6L7ERL3</accession>
<dbReference type="Pfam" id="PF13229">
    <property type="entry name" value="Beta_helix"/>
    <property type="match status" value="1"/>
</dbReference>
<dbReference type="InterPro" id="IPR039448">
    <property type="entry name" value="Beta_helix"/>
</dbReference>
<dbReference type="Proteomes" id="UP000473325">
    <property type="component" value="Unassembled WGS sequence"/>
</dbReference>
<reference evidence="3 4" key="1">
    <citation type="submission" date="2019-12" db="EMBL/GenBank/DDBJ databases">
        <authorList>
            <person name="Kun Z."/>
        </authorList>
    </citation>
    <scope>NUCLEOTIDE SEQUENCE [LARGE SCALE GENOMIC DNA]</scope>
    <source>
        <strain evidence="3 4">YIM 123512</strain>
    </source>
</reference>
<comment type="caution">
    <text evidence="3">The sequence shown here is derived from an EMBL/GenBank/DDBJ whole genome shotgun (WGS) entry which is preliminary data.</text>
</comment>
<dbReference type="SUPFAM" id="SSF51126">
    <property type="entry name" value="Pectin lyase-like"/>
    <property type="match status" value="1"/>
</dbReference>
<feature type="chain" id="PRO_5026800099" description="Right handed beta helix domain-containing protein" evidence="1">
    <location>
        <begin position="25"/>
        <end position="395"/>
    </location>
</feature>
<gene>
    <name evidence="3" type="ORF">GRQ65_10300</name>
</gene>
<sequence>MAKAALVGSIATIGLLAPALPAQAVAPAATATAARGGAVVDARDFGARCDGTTDDRGAIDAALQSLASTGGTLRIPSGTCRVNQTAARLFIGVPSGVDIVGTGSSEIALTCDPGAEYVELFRVGGSDIALRDLRLTRAGACNGALIAVHQIQGLTLDGVSFVGNAAKYEQYVHGLLLQGVEGNSSDLVMNRVSMTDLDYGLVQPSSVTTTFDRITVDRSSFSGNFADDLEFNAPAGLISNVTVTNSRFKNNRSNGESSGFGIGLANVSGARIQGNRFSRYRFEPVHIEDRSTRILVQGNRFRRSFTEDRSYASHVFIVSGSSQVDVVGNTFDTGHNCNRIQAVFVNAGGAGYANPTGVMVKRNKLKASRTASLAYHDGIAVSLKRNKISPARGRC</sequence>
<name>A0A6L7ERL3_9ACTN</name>
<organism evidence="3 4">
    <name type="scientific">Nocardioides flavescens</name>
    <dbReference type="NCBI Taxonomy" id="2691959"/>
    <lineage>
        <taxon>Bacteria</taxon>
        <taxon>Bacillati</taxon>
        <taxon>Actinomycetota</taxon>
        <taxon>Actinomycetes</taxon>
        <taxon>Propionibacteriales</taxon>
        <taxon>Nocardioidaceae</taxon>
        <taxon>Nocardioides</taxon>
    </lineage>
</organism>
<evidence type="ECO:0000313" key="3">
    <source>
        <dbReference type="EMBL" id="MXG89943.1"/>
    </source>
</evidence>
<proteinExistence type="predicted"/>
<protein>
    <recommendedName>
        <fullName evidence="2">Right handed beta helix domain-containing protein</fullName>
    </recommendedName>
</protein>
<dbReference type="AlphaFoldDB" id="A0A6L7ERL3"/>
<feature type="domain" description="Right handed beta helix" evidence="2">
    <location>
        <begin position="212"/>
        <end position="335"/>
    </location>
</feature>
<dbReference type="InterPro" id="IPR012334">
    <property type="entry name" value="Pectin_lyas_fold"/>
</dbReference>
<keyword evidence="4" id="KW-1185">Reference proteome</keyword>
<dbReference type="EMBL" id="WUEK01000005">
    <property type="protein sequence ID" value="MXG89943.1"/>
    <property type="molecule type" value="Genomic_DNA"/>
</dbReference>
<keyword evidence="1" id="KW-0732">Signal</keyword>
<dbReference type="RefSeq" id="WP_160877839.1">
    <property type="nucleotide sequence ID" value="NZ_WUEK01000005.1"/>
</dbReference>
<dbReference type="InterPro" id="IPR011050">
    <property type="entry name" value="Pectin_lyase_fold/virulence"/>
</dbReference>
<dbReference type="Gene3D" id="2.160.20.10">
    <property type="entry name" value="Single-stranded right-handed beta-helix, Pectin lyase-like"/>
    <property type="match status" value="1"/>
</dbReference>
<feature type="signal peptide" evidence="1">
    <location>
        <begin position="1"/>
        <end position="24"/>
    </location>
</feature>